<proteinExistence type="predicted"/>
<dbReference type="AlphaFoldDB" id="A0A0M4LHX2"/>
<dbReference type="PATRIC" id="fig|1682.24.peg.1756"/>
<evidence type="ECO:0000313" key="2">
    <source>
        <dbReference type="Proteomes" id="UP000067206"/>
    </source>
</evidence>
<organism evidence="1 2">
    <name type="scientific">Bifidobacterium longum subsp. infantis</name>
    <dbReference type="NCBI Taxonomy" id="1682"/>
    <lineage>
        <taxon>Bacteria</taxon>
        <taxon>Bacillati</taxon>
        <taxon>Actinomycetota</taxon>
        <taxon>Actinomycetes</taxon>
        <taxon>Bifidobacteriales</taxon>
        <taxon>Bifidobacteriaceae</taxon>
        <taxon>Bifidobacterium</taxon>
    </lineage>
</organism>
<evidence type="ECO:0000313" key="1">
    <source>
        <dbReference type="EMBL" id="ALE09808.1"/>
    </source>
</evidence>
<protein>
    <submittedName>
        <fullName evidence="1">Uncharacterized protein</fullName>
    </submittedName>
</protein>
<gene>
    <name evidence="1" type="ORF">RY67_1797</name>
</gene>
<dbReference type="Proteomes" id="UP000067206">
    <property type="component" value="Chromosome"/>
</dbReference>
<name>A0A0M4LHX2_BIFLI</name>
<dbReference type="EMBL" id="CP010411">
    <property type="protein sequence ID" value="ALE09808.1"/>
    <property type="molecule type" value="Genomic_DNA"/>
</dbReference>
<reference evidence="1 2" key="1">
    <citation type="submission" date="2014-12" db="EMBL/GenBank/DDBJ databases">
        <title>Complete genome sequence of Bifidobacterium longum subsp. infantis BT1.</title>
        <authorList>
            <person name="Kim J.F."/>
            <person name="Kwak M.-J."/>
        </authorList>
    </citation>
    <scope>NUCLEOTIDE SEQUENCE [LARGE SCALE GENOMIC DNA]</scope>
    <source>
        <strain evidence="1 2">BT1</strain>
    </source>
</reference>
<accession>A0A0M4LHX2</accession>
<sequence>MSAPNIPSVRLIPTFNMRVANTPTFLVSHKHSGIFHALARMMQSVPNNACIGLIVMGMPKMR</sequence>